<proteinExistence type="inferred from homology"/>
<dbReference type="InterPro" id="IPR036388">
    <property type="entry name" value="WH-like_DNA-bd_sf"/>
</dbReference>
<feature type="coiled-coil region" evidence="2">
    <location>
        <begin position="79"/>
        <end position="106"/>
    </location>
</feature>
<dbReference type="EMBL" id="OOGT01000230">
    <property type="protein sequence ID" value="SPL72185.1"/>
    <property type="molecule type" value="Genomic_DNA"/>
</dbReference>
<dbReference type="GO" id="GO:0004803">
    <property type="term" value="F:transposase activity"/>
    <property type="evidence" value="ECO:0007669"/>
    <property type="project" value="InterPro"/>
</dbReference>
<sequence length="120" mass="13929">MRSIASQDVAKRSVPMKKVKYTPEIRERAVQLLIESEKDYPSNWAAITAIAPKIGCTPETLRAWHQKHLDQQNPIKVQQISDQEKMKQMEREIKELKRANEILRKAAAFFAQAELDHPHK</sequence>
<dbReference type="GO" id="GO:0006313">
    <property type="term" value="P:DNA transposition"/>
    <property type="evidence" value="ECO:0007669"/>
    <property type="project" value="InterPro"/>
</dbReference>
<protein>
    <recommendedName>
        <fullName evidence="5">Transposase</fullName>
    </recommendedName>
</protein>
<name>A0A2U3N3K0_9GAMM</name>
<evidence type="ECO:0008006" key="5">
    <source>
        <dbReference type="Google" id="ProtNLM"/>
    </source>
</evidence>
<accession>A0A2U3N3K0</accession>
<evidence type="ECO:0000256" key="1">
    <source>
        <dbReference type="ARBA" id="ARBA00009964"/>
    </source>
</evidence>
<dbReference type="Gene3D" id="1.10.10.10">
    <property type="entry name" value="Winged helix-like DNA-binding domain superfamily/Winged helix DNA-binding domain"/>
    <property type="match status" value="1"/>
</dbReference>
<keyword evidence="4" id="KW-1185">Reference proteome</keyword>
<dbReference type="Pfam" id="PF01527">
    <property type="entry name" value="HTH_Tnp_1"/>
    <property type="match status" value="1"/>
</dbReference>
<dbReference type="AlphaFoldDB" id="A0A2U3N3K0"/>
<reference evidence="4" key="1">
    <citation type="submission" date="2018-03" db="EMBL/GenBank/DDBJ databases">
        <authorList>
            <person name="Blom J."/>
        </authorList>
    </citation>
    <scope>NUCLEOTIDE SEQUENCE [LARGE SCALE GENOMIC DNA]</scope>
    <source>
        <strain evidence="4">KPC-SM-21</strain>
    </source>
</reference>
<dbReference type="GO" id="GO:0003677">
    <property type="term" value="F:DNA binding"/>
    <property type="evidence" value="ECO:0007669"/>
    <property type="project" value="InterPro"/>
</dbReference>
<evidence type="ECO:0000256" key="2">
    <source>
        <dbReference type="SAM" id="Coils"/>
    </source>
</evidence>
<evidence type="ECO:0000313" key="3">
    <source>
        <dbReference type="EMBL" id="SPL72185.1"/>
    </source>
</evidence>
<dbReference type="InterPro" id="IPR009057">
    <property type="entry name" value="Homeodomain-like_sf"/>
</dbReference>
<dbReference type="InterPro" id="IPR002514">
    <property type="entry name" value="Transposase_8"/>
</dbReference>
<dbReference type="InParanoid" id="A0A2U3N3K0"/>
<evidence type="ECO:0000313" key="4">
    <source>
        <dbReference type="Proteomes" id="UP000245974"/>
    </source>
</evidence>
<comment type="similarity">
    <text evidence="1">Belongs to the transposase 8 family.</text>
</comment>
<organism evidence="3 4">
    <name type="scientific">Acinetobacter stercoris</name>
    <dbReference type="NCBI Taxonomy" id="2126983"/>
    <lineage>
        <taxon>Bacteria</taxon>
        <taxon>Pseudomonadati</taxon>
        <taxon>Pseudomonadota</taxon>
        <taxon>Gammaproteobacteria</taxon>
        <taxon>Moraxellales</taxon>
        <taxon>Moraxellaceae</taxon>
        <taxon>Acinetobacter</taxon>
    </lineage>
</organism>
<dbReference type="SUPFAM" id="SSF46689">
    <property type="entry name" value="Homeodomain-like"/>
    <property type="match status" value="1"/>
</dbReference>
<dbReference type="Proteomes" id="UP000245974">
    <property type="component" value="Unassembled WGS sequence"/>
</dbReference>
<gene>
    <name evidence="3" type="ORF">KPC_3363</name>
</gene>
<keyword evidence="2" id="KW-0175">Coiled coil</keyword>